<evidence type="ECO:0000313" key="4">
    <source>
        <dbReference type="EMBL" id="AZI33459.1"/>
    </source>
</evidence>
<dbReference type="PANTHER" id="PTHR33446:SF2">
    <property type="entry name" value="PROTEIN TONB"/>
    <property type="match status" value="1"/>
</dbReference>
<evidence type="ECO:0000259" key="3">
    <source>
        <dbReference type="Pfam" id="PF05569"/>
    </source>
</evidence>
<gene>
    <name evidence="4" type="ORF">EIB73_09800</name>
</gene>
<feature type="domain" description="Peptidase M56" evidence="3">
    <location>
        <begin position="38"/>
        <end position="250"/>
    </location>
</feature>
<feature type="transmembrane region" description="Helical" evidence="2">
    <location>
        <begin position="260"/>
        <end position="277"/>
    </location>
</feature>
<accession>A0A3G8XK21</accession>
<dbReference type="InterPro" id="IPR008756">
    <property type="entry name" value="Peptidase_M56"/>
</dbReference>
<dbReference type="GO" id="GO:0098797">
    <property type="term" value="C:plasma membrane protein complex"/>
    <property type="evidence" value="ECO:0007669"/>
    <property type="project" value="TreeGrafter"/>
</dbReference>
<reference evidence="5" key="1">
    <citation type="submission" date="2018-11" db="EMBL/GenBank/DDBJ databases">
        <title>Proposal to divide the Flavobacteriaceae and reorganize its genera based on Amino Acid Identity values calculated from whole genome sequences.</title>
        <authorList>
            <person name="Nicholson A.C."/>
            <person name="Gulvik C.A."/>
            <person name="Whitney A.M."/>
            <person name="Humrighouse B.W."/>
            <person name="Bell M."/>
            <person name="Holmes B."/>
            <person name="Steigerwalt A.G."/>
            <person name="Villarma A."/>
            <person name="Sheth M."/>
            <person name="Batra D."/>
            <person name="Pryor J."/>
            <person name="Bernardet J.-F."/>
            <person name="Hugo C."/>
            <person name="Kampfer P."/>
            <person name="Newman J.D."/>
            <person name="McQuiston J.R."/>
        </authorList>
    </citation>
    <scope>NUCLEOTIDE SEQUENCE [LARGE SCALE GENOMIC DNA]</scope>
    <source>
        <strain evidence="5">G0081</strain>
    </source>
</reference>
<feature type="transmembrane region" description="Helical" evidence="2">
    <location>
        <begin position="35"/>
        <end position="53"/>
    </location>
</feature>
<evidence type="ECO:0000313" key="5">
    <source>
        <dbReference type="Proteomes" id="UP000270185"/>
    </source>
</evidence>
<organism evidence="4 5">
    <name type="scientific">Kaistella carnis</name>
    <dbReference type="NCBI Taxonomy" id="1241979"/>
    <lineage>
        <taxon>Bacteria</taxon>
        <taxon>Pseudomonadati</taxon>
        <taxon>Bacteroidota</taxon>
        <taxon>Flavobacteriia</taxon>
        <taxon>Flavobacteriales</taxon>
        <taxon>Weeksellaceae</taxon>
        <taxon>Chryseobacterium group</taxon>
        <taxon>Kaistella</taxon>
    </lineage>
</organism>
<keyword evidence="2" id="KW-0472">Membrane</keyword>
<dbReference type="Pfam" id="PF05569">
    <property type="entry name" value="Peptidase_M56"/>
    <property type="match status" value="1"/>
</dbReference>
<dbReference type="Proteomes" id="UP000270185">
    <property type="component" value="Chromosome"/>
</dbReference>
<dbReference type="OrthoDB" id="1522859at2"/>
<dbReference type="InterPro" id="IPR051045">
    <property type="entry name" value="TonB-dependent_transducer"/>
</dbReference>
<protein>
    <recommendedName>
        <fullName evidence="3">Peptidase M56 domain-containing protein</fullName>
    </recommendedName>
</protein>
<evidence type="ECO:0000256" key="2">
    <source>
        <dbReference type="SAM" id="Phobius"/>
    </source>
</evidence>
<dbReference type="EMBL" id="CP034159">
    <property type="protein sequence ID" value="AZI33459.1"/>
    <property type="molecule type" value="Genomic_DNA"/>
</dbReference>
<feature type="region of interest" description="Disordered" evidence="1">
    <location>
        <begin position="337"/>
        <end position="357"/>
    </location>
</feature>
<name>A0A3G8XK21_9FLAO</name>
<feature type="transmembrane region" description="Helical" evidence="2">
    <location>
        <begin position="6"/>
        <end position="23"/>
    </location>
</feature>
<evidence type="ECO:0000256" key="1">
    <source>
        <dbReference type="SAM" id="MobiDB-lite"/>
    </source>
</evidence>
<keyword evidence="2" id="KW-0812">Transmembrane</keyword>
<sequence length="462" mass="53609">METLIFKIVLSSALLIAFYYLFLEKERSFKFNRSFLLSAVVFSYIVPFIPYNSPFKSYDNPQLIIGEGSLELNAASVNVAPSFDWMKILFIAYLLVSLFFLIKFIYSFLRLQFLKGEMRTYKNQKILILQKNYAPFSFMGTIYLSRKYLVDDQIDNRIFLHEKCHVEEKHSLDILFIEFLKIFSWFNPALFFYKKAMIANHEFLADQYVLQKNYDVKNYQYLILNEIKMAQSFNLTHQFDFNNTKKRFIMMTSKNSRLAGMKKVILLPVFAILFASFTKEKEVLIPSTTPEIKKNQNIAFSENNKKAAETIPQFFENSLEKDIVKIDTIRKEKKIVAENAFPTSPPPPPPPAEPRESVDVLPSYPGGINEFRTLVSKNFDTTVLTGQEGLMKSTIYFTIDENGNVSDFMSEGENPKFNEEALRSIKLSNQEKKWTPATKDGQNVSYVFKMPLTMVFQGSAKK</sequence>
<keyword evidence="2" id="KW-1133">Transmembrane helix</keyword>
<dbReference type="SUPFAM" id="SSF74653">
    <property type="entry name" value="TolA/TonB C-terminal domain"/>
    <property type="match status" value="1"/>
</dbReference>
<feature type="compositionally biased region" description="Pro residues" evidence="1">
    <location>
        <begin position="343"/>
        <end position="352"/>
    </location>
</feature>
<dbReference type="GO" id="GO:0031992">
    <property type="term" value="F:energy transducer activity"/>
    <property type="evidence" value="ECO:0007669"/>
    <property type="project" value="TreeGrafter"/>
</dbReference>
<dbReference type="AlphaFoldDB" id="A0A3G8XK21"/>
<dbReference type="PANTHER" id="PTHR33446">
    <property type="entry name" value="PROTEIN TONB-RELATED"/>
    <property type="match status" value="1"/>
</dbReference>
<dbReference type="KEGG" id="ccas:EIB73_09800"/>
<feature type="transmembrane region" description="Helical" evidence="2">
    <location>
        <begin position="88"/>
        <end position="109"/>
    </location>
</feature>
<keyword evidence="5" id="KW-1185">Reference proteome</keyword>
<dbReference type="Gene3D" id="3.30.1150.10">
    <property type="match status" value="1"/>
</dbReference>
<dbReference type="RefSeq" id="WP_125024943.1">
    <property type="nucleotide sequence ID" value="NZ_CP034159.1"/>
</dbReference>
<proteinExistence type="predicted"/>